<keyword evidence="6" id="KW-0175">Coiled coil</keyword>
<comment type="subcellular location">
    <subcellularLocation>
        <location evidence="1">Endosome</location>
    </subcellularLocation>
</comment>
<dbReference type="GO" id="GO:0043162">
    <property type="term" value="P:ubiquitin-dependent protein catabolic process via the multivesicular body sorting pathway"/>
    <property type="evidence" value="ECO:0007669"/>
    <property type="project" value="UniProtKB-ARBA"/>
</dbReference>
<sequence length="579" mass="64804">MTTVPDKVLNWLYSVLTSEYHDVNRTYSDVARSLSHYHSLSPRTEVYTYENGASALLLLISGTLPVTFRGTVYRFPLALWIPHAYPKEAPIVYVTPVRGMVVRPGQHVSPDGKVYHPYLAQWNQYWDKSSLLDFLEVLRGVFAKEPPVRSRQEEQFAPRPQQQAPPPRPPPPEELKRSVQPPQSASSSSESRPPPRPPKPHEISTPTASPYTGTPVHNQGAPPIPPLPPHAMGERQATPNSSRQGYTHQYPQHQGNSQYPQRQVSLDDSLSRPPPQPTPLRMQTQHLYQAQQHELGSPVSPITPEHLTLPHANRYSQAPPPQQPSFHPPGQQLQHSSQSMYQQSVPFQRLPSNVLSHQAQLPYMGPPKAQAQQPKKQQPIEDLLSSPLDVTIPSQTGKEQTVAPPPIPPNPEKDALLKAISSTLCNQIQHTISDNMKAIQPLQIQQTSLREAYSRLQNELDQLQQLDSVLASNEQILRQAMHEADRVMNDARNRKVPDVDEVLVAPTVVGGQLYNLCAEERACADAIFVLGRGLDKGRIGVDVFIKQTRSLAREQFLKKALIKKIARGMGLDSDQAWRT</sequence>
<feature type="region of interest" description="Disordered" evidence="8">
    <location>
        <begin position="389"/>
        <end position="412"/>
    </location>
</feature>
<evidence type="ECO:0000313" key="11">
    <source>
        <dbReference type="EMBL" id="KAF2838409.1"/>
    </source>
</evidence>
<evidence type="ECO:0000259" key="9">
    <source>
        <dbReference type="PROSITE" id="PS51312"/>
    </source>
</evidence>
<dbReference type="GO" id="GO:0043130">
    <property type="term" value="F:ubiquitin binding"/>
    <property type="evidence" value="ECO:0007669"/>
    <property type="project" value="TreeGrafter"/>
</dbReference>
<feature type="domain" description="UEV" evidence="10">
    <location>
        <begin position="7"/>
        <end position="152"/>
    </location>
</feature>
<evidence type="ECO:0000256" key="8">
    <source>
        <dbReference type="SAM" id="MobiDB-lite"/>
    </source>
</evidence>
<dbReference type="PANTHER" id="PTHR23306:SF3">
    <property type="entry name" value="TUMOR SUPPRESSOR PROTEIN 101"/>
    <property type="match status" value="1"/>
</dbReference>
<protein>
    <submittedName>
        <fullName evidence="11">UEV-domain-containing protein</fullName>
    </submittedName>
</protein>
<dbReference type="PROSITE" id="PS51322">
    <property type="entry name" value="UEV"/>
    <property type="match status" value="1"/>
</dbReference>
<dbReference type="CDD" id="cd11685">
    <property type="entry name" value="UEV_TSG101-like"/>
    <property type="match status" value="1"/>
</dbReference>
<dbReference type="Gene3D" id="6.10.140.820">
    <property type="match status" value="1"/>
</dbReference>
<dbReference type="InterPro" id="IPR008883">
    <property type="entry name" value="UEV_N"/>
</dbReference>
<dbReference type="SUPFAM" id="SSF140111">
    <property type="entry name" value="Endosomal sorting complex assembly domain"/>
    <property type="match status" value="1"/>
</dbReference>
<evidence type="ECO:0000313" key="12">
    <source>
        <dbReference type="Proteomes" id="UP000799429"/>
    </source>
</evidence>
<dbReference type="PANTHER" id="PTHR23306">
    <property type="entry name" value="TUMOR SUSCEPTIBILITY GENE 101 PROTEIN-RELATED"/>
    <property type="match status" value="1"/>
</dbReference>
<dbReference type="InterPro" id="IPR052070">
    <property type="entry name" value="ESCRT-I_UEV_domain"/>
</dbReference>
<organism evidence="11 12">
    <name type="scientific">Patellaria atrata CBS 101060</name>
    <dbReference type="NCBI Taxonomy" id="1346257"/>
    <lineage>
        <taxon>Eukaryota</taxon>
        <taxon>Fungi</taxon>
        <taxon>Dikarya</taxon>
        <taxon>Ascomycota</taxon>
        <taxon>Pezizomycotina</taxon>
        <taxon>Dothideomycetes</taxon>
        <taxon>Dothideomycetes incertae sedis</taxon>
        <taxon>Patellariales</taxon>
        <taxon>Patellariaceae</taxon>
        <taxon>Patellaria</taxon>
    </lineage>
</organism>
<feature type="compositionally biased region" description="Low complexity" evidence="8">
    <location>
        <begin position="178"/>
        <end position="191"/>
    </location>
</feature>
<dbReference type="InterPro" id="IPR017916">
    <property type="entry name" value="SB_dom"/>
</dbReference>
<dbReference type="EMBL" id="MU006097">
    <property type="protein sequence ID" value="KAF2838409.1"/>
    <property type="molecule type" value="Genomic_DNA"/>
</dbReference>
<dbReference type="Pfam" id="PF09454">
    <property type="entry name" value="Vps23_core"/>
    <property type="match status" value="1"/>
</dbReference>
<keyword evidence="5 7" id="KW-0653">Protein transport</keyword>
<dbReference type="OrthoDB" id="306304at2759"/>
<reference evidence="11" key="1">
    <citation type="journal article" date="2020" name="Stud. Mycol.">
        <title>101 Dothideomycetes genomes: a test case for predicting lifestyles and emergence of pathogens.</title>
        <authorList>
            <person name="Haridas S."/>
            <person name="Albert R."/>
            <person name="Binder M."/>
            <person name="Bloem J."/>
            <person name="Labutti K."/>
            <person name="Salamov A."/>
            <person name="Andreopoulos B."/>
            <person name="Baker S."/>
            <person name="Barry K."/>
            <person name="Bills G."/>
            <person name="Bluhm B."/>
            <person name="Cannon C."/>
            <person name="Castanera R."/>
            <person name="Culley D."/>
            <person name="Daum C."/>
            <person name="Ezra D."/>
            <person name="Gonzalez J."/>
            <person name="Henrissat B."/>
            <person name="Kuo A."/>
            <person name="Liang C."/>
            <person name="Lipzen A."/>
            <person name="Lutzoni F."/>
            <person name="Magnuson J."/>
            <person name="Mondo S."/>
            <person name="Nolan M."/>
            <person name="Ohm R."/>
            <person name="Pangilinan J."/>
            <person name="Park H.-J."/>
            <person name="Ramirez L."/>
            <person name="Alfaro M."/>
            <person name="Sun H."/>
            <person name="Tritt A."/>
            <person name="Yoshinaga Y."/>
            <person name="Zwiers L.-H."/>
            <person name="Turgeon B."/>
            <person name="Goodwin S."/>
            <person name="Spatafora J."/>
            <person name="Crous P."/>
            <person name="Grigoriev I."/>
        </authorList>
    </citation>
    <scope>NUCLEOTIDE SEQUENCE</scope>
    <source>
        <strain evidence="11">CBS 101060</strain>
    </source>
</reference>
<evidence type="ECO:0000256" key="2">
    <source>
        <dbReference type="ARBA" id="ARBA00009594"/>
    </source>
</evidence>
<comment type="similarity">
    <text evidence="2">Belongs to the ubiquitin-conjugating enzyme family. UEV subfamily.</text>
</comment>
<dbReference type="GO" id="GO:0072666">
    <property type="term" value="P:establishment of protein localization to vacuole"/>
    <property type="evidence" value="ECO:0007669"/>
    <property type="project" value="UniProtKB-ARBA"/>
</dbReference>
<feature type="compositionally biased region" description="Polar residues" evidence="8">
    <location>
        <begin position="333"/>
        <end position="342"/>
    </location>
</feature>
<feature type="compositionally biased region" description="Polar residues" evidence="8">
    <location>
        <begin position="204"/>
        <end position="217"/>
    </location>
</feature>
<keyword evidence="3 7" id="KW-0813">Transport</keyword>
<dbReference type="GO" id="GO:0000813">
    <property type="term" value="C:ESCRT I complex"/>
    <property type="evidence" value="ECO:0007669"/>
    <property type="project" value="TreeGrafter"/>
</dbReference>
<evidence type="ECO:0000256" key="7">
    <source>
        <dbReference type="PROSITE-ProRule" id="PRU00644"/>
    </source>
</evidence>
<dbReference type="Pfam" id="PF05743">
    <property type="entry name" value="UEV"/>
    <property type="match status" value="1"/>
</dbReference>
<evidence type="ECO:0000256" key="3">
    <source>
        <dbReference type="ARBA" id="ARBA00022448"/>
    </source>
</evidence>
<dbReference type="SUPFAM" id="SSF54495">
    <property type="entry name" value="UBC-like"/>
    <property type="match status" value="1"/>
</dbReference>
<dbReference type="InterPro" id="IPR037202">
    <property type="entry name" value="ESCRT_assembly_dom"/>
</dbReference>
<feature type="compositionally biased region" description="Pro residues" evidence="8">
    <location>
        <begin position="318"/>
        <end position="327"/>
    </location>
</feature>
<evidence type="ECO:0000256" key="1">
    <source>
        <dbReference type="ARBA" id="ARBA00004177"/>
    </source>
</evidence>
<comment type="caution">
    <text evidence="11">The sequence shown here is derived from an EMBL/GenBank/DDBJ whole genome shotgun (WGS) entry which is preliminary data.</text>
</comment>
<dbReference type="PROSITE" id="PS51312">
    <property type="entry name" value="SB"/>
    <property type="match status" value="1"/>
</dbReference>
<keyword evidence="4" id="KW-0967">Endosome</keyword>
<dbReference type="Proteomes" id="UP000799429">
    <property type="component" value="Unassembled WGS sequence"/>
</dbReference>
<evidence type="ECO:0000259" key="10">
    <source>
        <dbReference type="PROSITE" id="PS51322"/>
    </source>
</evidence>
<evidence type="ECO:0000256" key="5">
    <source>
        <dbReference type="ARBA" id="ARBA00022927"/>
    </source>
</evidence>
<dbReference type="Gene3D" id="3.10.110.10">
    <property type="entry name" value="Ubiquitin Conjugating Enzyme"/>
    <property type="match status" value="1"/>
</dbReference>
<dbReference type="AlphaFoldDB" id="A0A9P4VSC3"/>
<feature type="domain" description="SB" evidence="9">
    <location>
        <begin position="507"/>
        <end position="575"/>
    </location>
</feature>
<feature type="compositionally biased region" description="Basic and acidic residues" evidence="8">
    <location>
        <begin position="147"/>
        <end position="156"/>
    </location>
</feature>
<keyword evidence="12" id="KW-1185">Reference proteome</keyword>
<evidence type="ECO:0000256" key="6">
    <source>
        <dbReference type="ARBA" id="ARBA00023054"/>
    </source>
</evidence>
<feature type="region of interest" description="Disordered" evidence="8">
    <location>
        <begin position="147"/>
        <end position="342"/>
    </location>
</feature>
<accession>A0A9P4VSC3</accession>
<dbReference type="GO" id="GO:0006886">
    <property type="term" value="P:intracellular protein transport"/>
    <property type="evidence" value="ECO:0007669"/>
    <property type="project" value="UniProtKB-ARBA"/>
</dbReference>
<feature type="compositionally biased region" description="Polar residues" evidence="8">
    <location>
        <begin position="237"/>
        <end position="268"/>
    </location>
</feature>
<proteinExistence type="inferred from homology"/>
<dbReference type="InterPro" id="IPR016135">
    <property type="entry name" value="UBQ-conjugating_enzyme/RWD"/>
</dbReference>
<feature type="compositionally biased region" description="Polar residues" evidence="8">
    <location>
        <begin position="281"/>
        <end position="294"/>
    </location>
</feature>
<evidence type="ECO:0000256" key="4">
    <source>
        <dbReference type="ARBA" id="ARBA00022753"/>
    </source>
</evidence>
<gene>
    <name evidence="11" type="ORF">M501DRAFT_936480</name>
</gene>
<name>A0A9P4VSC3_9PEZI</name>